<dbReference type="SMART" id="SM00855">
    <property type="entry name" value="PGAM"/>
    <property type="match status" value="1"/>
</dbReference>
<protein>
    <submittedName>
        <fullName evidence="1">Histidine phosphatase family protein</fullName>
    </submittedName>
</protein>
<gene>
    <name evidence="1" type="ORF">EJO50_13155</name>
</gene>
<dbReference type="PANTHER" id="PTHR48100">
    <property type="entry name" value="BROAD-SPECIFICITY PHOSPHATASE YOR283W-RELATED"/>
    <property type="match status" value="1"/>
</dbReference>
<proteinExistence type="predicted"/>
<evidence type="ECO:0000313" key="2">
    <source>
        <dbReference type="Proteomes" id="UP000282438"/>
    </source>
</evidence>
<sequence length="204" mass="22324">MSSFRLTLLRHGATIAPAGILTGHTDLPLSALGEQQMAGRNNYFSRFPPSSIASSDLCRCAGFARQLAGKAGLDCHIDSKLREMNFGELDGLAKAQWSEAQQAAWALWSQNPEANTGADIESWVSFSARVNAAFRAWLQVSHGNHRVMITHGGVAKALLLNWLGLPAVRHNQFWLAHAGMITLYWDDEYLPILQGIDNEVLLGA</sequence>
<accession>A0A3S8ZV62</accession>
<dbReference type="CDD" id="cd07067">
    <property type="entry name" value="HP_PGM_like"/>
    <property type="match status" value="1"/>
</dbReference>
<organism evidence="1 2">
    <name type="scientific">Iodobacter ciconiae</name>
    <dbReference type="NCBI Taxonomy" id="2496266"/>
    <lineage>
        <taxon>Bacteria</taxon>
        <taxon>Pseudomonadati</taxon>
        <taxon>Pseudomonadota</taxon>
        <taxon>Betaproteobacteria</taxon>
        <taxon>Neisseriales</taxon>
        <taxon>Chitinibacteraceae</taxon>
        <taxon>Iodobacter</taxon>
    </lineage>
</organism>
<dbReference type="PANTHER" id="PTHR48100:SF1">
    <property type="entry name" value="HISTIDINE PHOSPHATASE FAMILY PROTEIN-RELATED"/>
    <property type="match status" value="1"/>
</dbReference>
<dbReference type="RefSeq" id="WP_125974870.1">
    <property type="nucleotide sequence ID" value="NZ_CP034433.1"/>
</dbReference>
<name>A0A3S8ZV62_9NEIS</name>
<keyword evidence="2" id="KW-1185">Reference proteome</keyword>
<dbReference type="Pfam" id="PF00300">
    <property type="entry name" value="His_Phos_1"/>
    <property type="match status" value="1"/>
</dbReference>
<dbReference type="EMBL" id="CP034433">
    <property type="protein sequence ID" value="AZN37349.1"/>
    <property type="molecule type" value="Genomic_DNA"/>
</dbReference>
<dbReference type="OrthoDB" id="5296884at2"/>
<dbReference type="KEGG" id="iod:EJO50_13155"/>
<dbReference type="SUPFAM" id="SSF53254">
    <property type="entry name" value="Phosphoglycerate mutase-like"/>
    <property type="match status" value="1"/>
</dbReference>
<dbReference type="Proteomes" id="UP000282438">
    <property type="component" value="Chromosome"/>
</dbReference>
<reference evidence="1 2" key="1">
    <citation type="submission" date="2018-12" db="EMBL/GenBank/DDBJ databases">
        <title>Complete genome sequence of Iodobacter sp. H11R3.</title>
        <authorList>
            <person name="Bae J.-W."/>
        </authorList>
    </citation>
    <scope>NUCLEOTIDE SEQUENCE [LARGE SCALE GENOMIC DNA]</scope>
    <source>
        <strain evidence="1 2">H11R3</strain>
    </source>
</reference>
<dbReference type="GO" id="GO:0005737">
    <property type="term" value="C:cytoplasm"/>
    <property type="evidence" value="ECO:0007669"/>
    <property type="project" value="TreeGrafter"/>
</dbReference>
<dbReference type="Gene3D" id="3.40.50.1240">
    <property type="entry name" value="Phosphoglycerate mutase-like"/>
    <property type="match status" value="1"/>
</dbReference>
<dbReference type="AlphaFoldDB" id="A0A3S8ZV62"/>
<dbReference type="InterPro" id="IPR013078">
    <property type="entry name" value="His_Pase_superF_clade-1"/>
</dbReference>
<evidence type="ECO:0000313" key="1">
    <source>
        <dbReference type="EMBL" id="AZN37349.1"/>
    </source>
</evidence>
<dbReference type="InterPro" id="IPR050275">
    <property type="entry name" value="PGM_Phosphatase"/>
</dbReference>
<dbReference type="InterPro" id="IPR029033">
    <property type="entry name" value="His_PPase_superfam"/>
</dbReference>
<dbReference type="GO" id="GO:0016791">
    <property type="term" value="F:phosphatase activity"/>
    <property type="evidence" value="ECO:0007669"/>
    <property type="project" value="TreeGrafter"/>
</dbReference>